<evidence type="ECO:0000256" key="1">
    <source>
        <dbReference type="SAM" id="MobiDB-lite"/>
    </source>
</evidence>
<dbReference type="SUPFAM" id="SSF52047">
    <property type="entry name" value="RNI-like"/>
    <property type="match status" value="1"/>
</dbReference>
<feature type="region of interest" description="Disordered" evidence="1">
    <location>
        <begin position="1"/>
        <end position="26"/>
    </location>
</feature>
<dbReference type="PANTHER" id="PTHR47679">
    <property type="entry name" value="PROTEIN TORNADO 1"/>
    <property type="match status" value="1"/>
</dbReference>
<dbReference type="Gene3D" id="3.80.10.10">
    <property type="entry name" value="Ribonuclease Inhibitor"/>
    <property type="match status" value="2"/>
</dbReference>
<sequence>MEGAGASNVSHAAETQGMDSADEEPDLPSAVQDLIRSLIRSLEANESGVVWREIASLSSTWRLRVLEAIGSCNTIPILDVNRICDGNISRFTESEWEVLFRGFKSSTVLRVIFLNKLEWSSDAEVESLCSQIGSILNTSSILYLRIGHIKLSARCWLSLASGLRGNSDSKLNYLDLEDAWEETSAVKHVADMVNSGLNVLRIGEIDDMEEEAVGILSQALIQSSSLKGLILEKGSGDRGAALLLRGLAGDDGNRSIEGLWLWDMDGLGGCLRELLTSNTSLKEVTLRNLRMSPEDWRQLGVVILDNAIATHTKVHFSDDVVRGGYNISDNWESIEALACAASSENKDPTLEFLLHSSTEDGFMLSLNLLGRVLRGEIKSLKSFEIHYVNNKFPKILRCTNLDRTESILSMNGQTGETSVLKRLELRVESNDIWKVVWKALLLFLRGNTSLTHLVLRQNELEEEAFKDMMEVLQVNLTLQEINVSGTSWARDGKEGIIQEALRQNQKRPPTCPCS</sequence>
<evidence type="ECO:0000313" key="2">
    <source>
        <dbReference type="EMBL" id="BBN13442.1"/>
    </source>
</evidence>
<organism evidence="2 3">
    <name type="scientific">Marchantia polymorpha subsp. ruderalis</name>
    <dbReference type="NCBI Taxonomy" id="1480154"/>
    <lineage>
        <taxon>Eukaryota</taxon>
        <taxon>Viridiplantae</taxon>
        <taxon>Streptophyta</taxon>
        <taxon>Embryophyta</taxon>
        <taxon>Marchantiophyta</taxon>
        <taxon>Marchantiopsida</taxon>
        <taxon>Marchantiidae</taxon>
        <taxon>Marchantiales</taxon>
        <taxon>Marchantiaceae</taxon>
        <taxon>Marchantia</taxon>
    </lineage>
</organism>
<protein>
    <submittedName>
        <fullName evidence="2">Uncharacterized protein</fullName>
    </submittedName>
</protein>
<dbReference type="Proteomes" id="UP001162541">
    <property type="component" value="Chromosome 6"/>
</dbReference>
<dbReference type="EMBL" id="AP019871">
    <property type="protein sequence ID" value="BBN13442.1"/>
    <property type="molecule type" value="Genomic_DNA"/>
</dbReference>
<evidence type="ECO:0000313" key="3">
    <source>
        <dbReference type="Proteomes" id="UP001162541"/>
    </source>
</evidence>
<gene>
    <name evidence="2" type="ORF">Mp_6g03510</name>
</gene>
<accession>A0AAF6BN58</accession>
<dbReference type="PANTHER" id="PTHR47679:SF1">
    <property type="entry name" value="PROTEIN TORNADO 1"/>
    <property type="match status" value="1"/>
</dbReference>
<name>A0AAF6BN58_MARPO</name>
<dbReference type="AlphaFoldDB" id="A0AAF6BN58"/>
<dbReference type="InterPro" id="IPR032675">
    <property type="entry name" value="LRR_dom_sf"/>
</dbReference>
<proteinExistence type="predicted"/>
<reference evidence="3" key="1">
    <citation type="journal article" date="2020" name="Curr. Biol.">
        <title>Chromatin organization in early land plants reveals an ancestral association between H3K27me3, transposons, and constitutive heterochromatin.</title>
        <authorList>
            <person name="Montgomery S.A."/>
            <person name="Tanizawa Y."/>
            <person name="Galik B."/>
            <person name="Wang N."/>
            <person name="Ito T."/>
            <person name="Mochizuki T."/>
            <person name="Akimcheva S."/>
            <person name="Bowman J.L."/>
            <person name="Cognat V."/>
            <person name="Marechal-Drouard L."/>
            <person name="Ekker H."/>
            <person name="Hong S.F."/>
            <person name="Kohchi T."/>
            <person name="Lin S.S."/>
            <person name="Liu L.D."/>
            <person name="Nakamura Y."/>
            <person name="Valeeva L.R."/>
            <person name="Shakirov E.V."/>
            <person name="Shippen D.E."/>
            <person name="Wei W.L."/>
            <person name="Yagura M."/>
            <person name="Yamaoka S."/>
            <person name="Yamato K.T."/>
            <person name="Liu C."/>
            <person name="Berger F."/>
        </authorList>
    </citation>
    <scope>NUCLEOTIDE SEQUENCE [LARGE SCALE GENOMIC DNA]</scope>
    <source>
        <strain evidence="3">Tak-1</strain>
    </source>
</reference>